<evidence type="ECO:0000256" key="1">
    <source>
        <dbReference type="SAM" id="Phobius"/>
    </source>
</evidence>
<keyword evidence="1" id="KW-1133">Transmembrane helix</keyword>
<gene>
    <name evidence="2" type="ORF">SMD31_09580</name>
</gene>
<evidence type="ECO:0000313" key="3">
    <source>
        <dbReference type="Proteomes" id="UP001271769"/>
    </source>
</evidence>
<sequence>MGQALLSFGRKINGWLYHLGGWILGIIIFLAVSDALQNQQWLGDTMIMVVSLSCASLVCGIIHSFVERRQLRQRNERFISALKEPQWPVDVVSNEATAFRRDWFALMWVPVAGVSLPVDNSALRITTLGLEYDVSIPIQLIMQVEFDPGDGPPGRRHPGMSWRRQWFGLPYAPTVYLGLRLAPAEEIFVYPLCFDPKNEEDARVLYQRLLDGRRAASHSISLPLEMKISEEALPGSFESRYLRPSILQRFWPDYRPKTVREWLNR</sequence>
<proteinExistence type="predicted"/>
<dbReference type="RefSeq" id="WP_320500592.1">
    <property type="nucleotide sequence ID" value="NZ_JAXCLX010000001.1"/>
</dbReference>
<name>A0ABU5DY29_9PROT</name>
<evidence type="ECO:0000313" key="2">
    <source>
        <dbReference type="EMBL" id="MDY0872175.1"/>
    </source>
</evidence>
<keyword evidence="3" id="KW-1185">Reference proteome</keyword>
<accession>A0ABU5DY29</accession>
<comment type="caution">
    <text evidence="2">The sequence shown here is derived from an EMBL/GenBank/DDBJ whole genome shotgun (WGS) entry which is preliminary data.</text>
</comment>
<feature type="transmembrane region" description="Helical" evidence="1">
    <location>
        <begin position="45"/>
        <end position="66"/>
    </location>
</feature>
<feature type="transmembrane region" description="Helical" evidence="1">
    <location>
        <begin position="12"/>
        <end position="33"/>
    </location>
</feature>
<protein>
    <submittedName>
        <fullName evidence="2">Uncharacterized protein</fullName>
    </submittedName>
</protein>
<keyword evidence="1" id="KW-0812">Transmembrane</keyword>
<dbReference type="Proteomes" id="UP001271769">
    <property type="component" value="Unassembled WGS sequence"/>
</dbReference>
<organism evidence="2 3">
    <name type="scientific">Dongia rigui</name>
    <dbReference type="NCBI Taxonomy" id="940149"/>
    <lineage>
        <taxon>Bacteria</taxon>
        <taxon>Pseudomonadati</taxon>
        <taxon>Pseudomonadota</taxon>
        <taxon>Alphaproteobacteria</taxon>
        <taxon>Rhodospirillales</taxon>
        <taxon>Dongiaceae</taxon>
        <taxon>Dongia</taxon>
    </lineage>
</organism>
<keyword evidence="1" id="KW-0472">Membrane</keyword>
<reference evidence="2 3" key="1">
    <citation type="journal article" date="2013" name="Antonie Van Leeuwenhoek">
        <title>Dongia rigui sp. nov., isolated from freshwater of a large wetland in Korea.</title>
        <authorList>
            <person name="Baik K.S."/>
            <person name="Hwang Y.M."/>
            <person name="Choi J.S."/>
            <person name="Kwon J."/>
            <person name="Seong C.N."/>
        </authorList>
    </citation>
    <scope>NUCLEOTIDE SEQUENCE [LARGE SCALE GENOMIC DNA]</scope>
    <source>
        <strain evidence="2 3">04SU4-P</strain>
    </source>
</reference>
<dbReference type="EMBL" id="JAXCLX010000001">
    <property type="protein sequence ID" value="MDY0872175.1"/>
    <property type="molecule type" value="Genomic_DNA"/>
</dbReference>